<keyword evidence="1" id="KW-0812">Transmembrane</keyword>
<dbReference type="Proteomes" id="UP001623041">
    <property type="component" value="Unassembled WGS sequence"/>
</dbReference>
<name>A0ABW8RHJ9_9BACI</name>
<feature type="transmembrane region" description="Helical" evidence="1">
    <location>
        <begin position="20"/>
        <end position="38"/>
    </location>
</feature>
<dbReference type="RefSeq" id="WP_406581546.1">
    <property type="nucleotide sequence ID" value="NZ_JBJHQH010000012.1"/>
</dbReference>
<keyword evidence="3" id="KW-1185">Reference proteome</keyword>
<feature type="transmembrane region" description="Helical" evidence="1">
    <location>
        <begin position="134"/>
        <end position="155"/>
    </location>
</feature>
<keyword evidence="1" id="KW-1133">Transmembrane helix</keyword>
<feature type="transmembrane region" description="Helical" evidence="1">
    <location>
        <begin position="167"/>
        <end position="187"/>
    </location>
</feature>
<evidence type="ECO:0000313" key="2">
    <source>
        <dbReference type="EMBL" id="MFK9092988.1"/>
    </source>
</evidence>
<proteinExistence type="predicted"/>
<protein>
    <submittedName>
        <fullName evidence="2">TIGR02206 family membrane protein</fullName>
    </submittedName>
</protein>
<feature type="transmembrane region" description="Helical" evidence="1">
    <location>
        <begin position="82"/>
        <end position="100"/>
    </location>
</feature>
<dbReference type="NCBIfam" id="TIGR02206">
    <property type="entry name" value="intg_mem_TP0381"/>
    <property type="match status" value="1"/>
</dbReference>
<reference evidence="2 3" key="1">
    <citation type="submission" date="2024-11" db="EMBL/GenBank/DDBJ databases">
        <authorList>
            <person name="Lucas J.A."/>
        </authorList>
    </citation>
    <scope>NUCLEOTIDE SEQUENCE [LARGE SCALE GENOMIC DNA]</scope>
    <source>
        <strain evidence="2 3">Z 5.4</strain>
    </source>
</reference>
<keyword evidence="1" id="KW-0472">Membrane</keyword>
<dbReference type="Pfam" id="PF14808">
    <property type="entry name" value="TMEM164"/>
    <property type="match status" value="1"/>
</dbReference>
<dbReference type="InterPro" id="IPR011737">
    <property type="entry name" value="CHP02206_TP0381"/>
</dbReference>
<gene>
    <name evidence="2" type="ORF">ACJEBI_16060</name>
</gene>
<comment type="caution">
    <text evidence="2">The sequence shown here is derived from an EMBL/GenBank/DDBJ whole genome shotgun (WGS) entry which is preliminary data.</text>
</comment>
<feature type="transmembrane region" description="Helical" evidence="1">
    <location>
        <begin position="105"/>
        <end position="122"/>
    </location>
</feature>
<feature type="transmembrane region" description="Helical" evidence="1">
    <location>
        <begin position="210"/>
        <end position="232"/>
    </location>
</feature>
<evidence type="ECO:0000313" key="3">
    <source>
        <dbReference type="Proteomes" id="UP001623041"/>
    </source>
</evidence>
<accession>A0ABW8RHJ9</accession>
<dbReference type="EMBL" id="JBJHQH010000012">
    <property type="protein sequence ID" value="MFK9092988.1"/>
    <property type="molecule type" value="Genomic_DNA"/>
</dbReference>
<organism evidence="2 3">
    <name type="scientific">Bacillus salipaludis</name>
    <dbReference type="NCBI Taxonomy" id="2547811"/>
    <lineage>
        <taxon>Bacteria</taxon>
        <taxon>Bacillati</taxon>
        <taxon>Bacillota</taxon>
        <taxon>Bacilli</taxon>
        <taxon>Bacillales</taxon>
        <taxon>Bacillaceae</taxon>
        <taxon>Bacillus</taxon>
    </lineage>
</organism>
<evidence type="ECO:0000256" key="1">
    <source>
        <dbReference type="SAM" id="Phobius"/>
    </source>
</evidence>
<feature type="transmembrane region" description="Helical" evidence="1">
    <location>
        <begin position="50"/>
        <end position="70"/>
    </location>
</feature>
<sequence>MQAYFQFHSKLDSFRLFSVEHLTTIGIIFILCLLLFVMRNELKKEEKRRLLCFFLAVLLVVADVLEHLWLVVENAWSIRRDLPLHLSDLVVILAIVMLLTRSEKLFQFMYFAALGSSIQAILTPDLGRFSFPHFQYFEFFVSHGGVVLACLFMVVAFRYRPTIRSMWVTILLVNLYAVCVFFLNKLLRANYLFIMKKPKSTSLLEYLGPWPWYLFSMELVMVLSFFILYIPFWRKRK</sequence>